<accession>A0ACB9R003</accession>
<organism evidence="1 2">
    <name type="scientific">Melastoma candidum</name>
    <dbReference type="NCBI Taxonomy" id="119954"/>
    <lineage>
        <taxon>Eukaryota</taxon>
        <taxon>Viridiplantae</taxon>
        <taxon>Streptophyta</taxon>
        <taxon>Embryophyta</taxon>
        <taxon>Tracheophyta</taxon>
        <taxon>Spermatophyta</taxon>
        <taxon>Magnoliopsida</taxon>
        <taxon>eudicotyledons</taxon>
        <taxon>Gunneridae</taxon>
        <taxon>Pentapetalae</taxon>
        <taxon>rosids</taxon>
        <taxon>malvids</taxon>
        <taxon>Myrtales</taxon>
        <taxon>Melastomataceae</taxon>
        <taxon>Melastomatoideae</taxon>
        <taxon>Melastomateae</taxon>
        <taxon>Melastoma</taxon>
    </lineage>
</organism>
<protein>
    <submittedName>
        <fullName evidence="1">Uncharacterized protein</fullName>
    </submittedName>
</protein>
<keyword evidence="2" id="KW-1185">Reference proteome</keyword>
<dbReference type="EMBL" id="CM042884">
    <property type="protein sequence ID" value="KAI4370999.1"/>
    <property type="molecule type" value="Genomic_DNA"/>
</dbReference>
<name>A0ACB9R003_9MYRT</name>
<comment type="caution">
    <text evidence="1">The sequence shown here is derived from an EMBL/GenBank/DDBJ whole genome shotgun (WGS) entry which is preliminary data.</text>
</comment>
<sequence length="67" mass="7566">MRGGSLYPKKHISPVQIQARCLVCYDLELSPSFELINQDGEVESFRGRRPFLSRAILVLSLIAFADI</sequence>
<gene>
    <name evidence="1" type="ORF">MLD38_019280</name>
</gene>
<evidence type="ECO:0000313" key="2">
    <source>
        <dbReference type="Proteomes" id="UP001057402"/>
    </source>
</evidence>
<dbReference type="Proteomes" id="UP001057402">
    <property type="component" value="Chromosome 5"/>
</dbReference>
<proteinExistence type="predicted"/>
<reference evidence="2" key="1">
    <citation type="journal article" date="2023" name="Front. Plant Sci.">
        <title>Chromosomal-level genome assembly of Melastoma candidum provides insights into trichome evolution.</title>
        <authorList>
            <person name="Zhong Y."/>
            <person name="Wu W."/>
            <person name="Sun C."/>
            <person name="Zou P."/>
            <person name="Liu Y."/>
            <person name="Dai S."/>
            <person name="Zhou R."/>
        </authorList>
    </citation>
    <scope>NUCLEOTIDE SEQUENCE [LARGE SCALE GENOMIC DNA]</scope>
</reference>
<evidence type="ECO:0000313" key="1">
    <source>
        <dbReference type="EMBL" id="KAI4370999.1"/>
    </source>
</evidence>